<accession>A0A834TUX2</accession>
<reference evidence="1" key="1">
    <citation type="submission" date="2020-09" db="EMBL/GenBank/DDBJ databases">
        <title>Genome-Enabled Discovery of Anthraquinone Biosynthesis in Senna tora.</title>
        <authorList>
            <person name="Kang S.-H."/>
            <person name="Pandey R.P."/>
            <person name="Lee C.-M."/>
            <person name="Sim J.-S."/>
            <person name="Jeong J.-T."/>
            <person name="Choi B.-S."/>
            <person name="Jung M."/>
            <person name="Ginzburg D."/>
            <person name="Zhao K."/>
            <person name="Won S.Y."/>
            <person name="Oh T.-J."/>
            <person name="Yu Y."/>
            <person name="Kim N.-H."/>
            <person name="Lee O.R."/>
            <person name="Lee T.-H."/>
            <person name="Bashyal P."/>
            <person name="Kim T.-S."/>
            <person name="Lee W.-H."/>
            <person name="Kawkins C."/>
            <person name="Kim C.-K."/>
            <person name="Kim J.S."/>
            <person name="Ahn B.O."/>
            <person name="Rhee S.Y."/>
            <person name="Sohng J.K."/>
        </authorList>
    </citation>
    <scope>NUCLEOTIDE SEQUENCE</scope>
    <source>
        <tissue evidence="1">Leaf</tissue>
    </source>
</reference>
<organism evidence="1 2">
    <name type="scientific">Senna tora</name>
    <dbReference type="NCBI Taxonomy" id="362788"/>
    <lineage>
        <taxon>Eukaryota</taxon>
        <taxon>Viridiplantae</taxon>
        <taxon>Streptophyta</taxon>
        <taxon>Embryophyta</taxon>
        <taxon>Tracheophyta</taxon>
        <taxon>Spermatophyta</taxon>
        <taxon>Magnoliopsida</taxon>
        <taxon>eudicotyledons</taxon>
        <taxon>Gunneridae</taxon>
        <taxon>Pentapetalae</taxon>
        <taxon>rosids</taxon>
        <taxon>fabids</taxon>
        <taxon>Fabales</taxon>
        <taxon>Fabaceae</taxon>
        <taxon>Caesalpinioideae</taxon>
        <taxon>Cassia clade</taxon>
        <taxon>Senna</taxon>
    </lineage>
</organism>
<proteinExistence type="predicted"/>
<comment type="caution">
    <text evidence="1">The sequence shown here is derived from an EMBL/GenBank/DDBJ whole genome shotgun (WGS) entry which is preliminary data.</text>
</comment>
<dbReference type="AlphaFoldDB" id="A0A834TUX2"/>
<sequence>MGEEEERRRLTVWDCGGGKVRFWGGGERVEGFMVLGLREGNREEREKKGGYGSVLVWVDLAMGVGMVLGGGNTVWSEEENGGSGAMAGREKIEEWGLMFLE</sequence>
<protein>
    <submittedName>
        <fullName evidence="1">Uncharacterized protein</fullName>
    </submittedName>
</protein>
<gene>
    <name evidence="1" type="ORF">G2W53_018365</name>
</gene>
<name>A0A834TUX2_9FABA</name>
<keyword evidence="2" id="KW-1185">Reference proteome</keyword>
<evidence type="ECO:0000313" key="2">
    <source>
        <dbReference type="Proteomes" id="UP000634136"/>
    </source>
</evidence>
<dbReference type="Proteomes" id="UP000634136">
    <property type="component" value="Unassembled WGS sequence"/>
</dbReference>
<evidence type="ECO:0000313" key="1">
    <source>
        <dbReference type="EMBL" id="KAF7827201.1"/>
    </source>
</evidence>
<dbReference type="EMBL" id="JAAIUW010000006">
    <property type="protein sequence ID" value="KAF7827201.1"/>
    <property type="molecule type" value="Genomic_DNA"/>
</dbReference>